<dbReference type="InterPro" id="IPR003676">
    <property type="entry name" value="SAUR_fam"/>
</dbReference>
<dbReference type="Proteomes" id="UP000825729">
    <property type="component" value="Unassembled WGS sequence"/>
</dbReference>
<comment type="caution">
    <text evidence="2">The sequence shown here is derived from an EMBL/GenBank/DDBJ whole genome shotgun (WGS) entry which is preliminary data.</text>
</comment>
<evidence type="ECO:0008006" key="4">
    <source>
        <dbReference type="Google" id="ProtNLM"/>
    </source>
</evidence>
<sequence>MMISPMKLVKKLAAASKSSNASSNRSSVAEKGHFVAYATDCERFVLPLAYLCNSIFQALLEVSEEEYGLPGNGPIMLPCDGACVEYLISLMDRSLSEDVQKALLVSLTTDRCLTSSLVQQELTQHMPVLYSSQVLSSYTHFTGRINELKNCSRRYISPVLYSGRGVIKRLKGQERGCSWIRGSQVSSLAASPAGQHIELSNLVRRSPPSGDAIPVVGYLIMDGIIRGRKLVKLENFIGAHINSVHIRTGGLT</sequence>
<dbReference type="Pfam" id="PF02519">
    <property type="entry name" value="Auxin_inducible"/>
    <property type="match status" value="1"/>
</dbReference>
<dbReference type="AlphaFoldDB" id="A0AAV7E6G4"/>
<reference evidence="2 3" key="1">
    <citation type="submission" date="2021-07" db="EMBL/GenBank/DDBJ databases">
        <title>The Aristolochia fimbriata genome: insights into angiosperm evolution, floral development and chemical biosynthesis.</title>
        <authorList>
            <person name="Jiao Y."/>
        </authorList>
    </citation>
    <scope>NUCLEOTIDE SEQUENCE [LARGE SCALE GENOMIC DNA]</scope>
    <source>
        <strain evidence="2">IBCAS-2021</strain>
        <tissue evidence="2">Leaf</tissue>
    </source>
</reference>
<protein>
    <recommendedName>
        <fullName evidence="4">Small auxin up regulated protein</fullName>
    </recommendedName>
</protein>
<evidence type="ECO:0000313" key="3">
    <source>
        <dbReference type="Proteomes" id="UP000825729"/>
    </source>
</evidence>
<dbReference type="PANTHER" id="PTHR31175">
    <property type="entry name" value="AUXIN-RESPONSIVE FAMILY PROTEIN"/>
    <property type="match status" value="1"/>
</dbReference>
<dbReference type="EMBL" id="JAINDJ010000006">
    <property type="protein sequence ID" value="KAG9444179.1"/>
    <property type="molecule type" value="Genomic_DNA"/>
</dbReference>
<evidence type="ECO:0000256" key="1">
    <source>
        <dbReference type="ARBA" id="ARBA00006974"/>
    </source>
</evidence>
<keyword evidence="3" id="KW-1185">Reference proteome</keyword>
<organism evidence="2 3">
    <name type="scientific">Aristolochia fimbriata</name>
    <name type="common">White veined hardy Dutchman's pipe vine</name>
    <dbReference type="NCBI Taxonomy" id="158543"/>
    <lineage>
        <taxon>Eukaryota</taxon>
        <taxon>Viridiplantae</taxon>
        <taxon>Streptophyta</taxon>
        <taxon>Embryophyta</taxon>
        <taxon>Tracheophyta</taxon>
        <taxon>Spermatophyta</taxon>
        <taxon>Magnoliopsida</taxon>
        <taxon>Magnoliidae</taxon>
        <taxon>Piperales</taxon>
        <taxon>Aristolochiaceae</taxon>
        <taxon>Aristolochia</taxon>
    </lineage>
</organism>
<evidence type="ECO:0000313" key="2">
    <source>
        <dbReference type="EMBL" id="KAG9444179.1"/>
    </source>
</evidence>
<gene>
    <name evidence="2" type="ORF">H6P81_015519</name>
</gene>
<comment type="similarity">
    <text evidence="1">Belongs to the ARG7 family.</text>
</comment>
<name>A0AAV7E6G4_ARIFI</name>
<dbReference type="GO" id="GO:0009733">
    <property type="term" value="P:response to auxin"/>
    <property type="evidence" value="ECO:0007669"/>
    <property type="project" value="InterPro"/>
</dbReference>
<proteinExistence type="inferred from homology"/>
<accession>A0AAV7E6G4</accession>